<dbReference type="Gene3D" id="3.40.30.10">
    <property type="entry name" value="Glutaredoxin"/>
    <property type="match status" value="2"/>
</dbReference>
<feature type="domain" description="Thioredoxin" evidence="5">
    <location>
        <begin position="1"/>
        <end position="107"/>
    </location>
</feature>
<evidence type="ECO:0000259" key="5">
    <source>
        <dbReference type="PROSITE" id="PS51352"/>
    </source>
</evidence>
<dbReference type="InterPro" id="IPR036249">
    <property type="entry name" value="Thioredoxin-like_sf"/>
</dbReference>
<keyword evidence="3" id="KW-0408">Iron</keyword>
<evidence type="ECO:0000256" key="4">
    <source>
        <dbReference type="ARBA" id="ARBA00023014"/>
    </source>
</evidence>
<evidence type="ECO:0000256" key="3">
    <source>
        <dbReference type="ARBA" id="ARBA00023004"/>
    </source>
</evidence>
<evidence type="ECO:0000256" key="1">
    <source>
        <dbReference type="ARBA" id="ARBA00008983"/>
    </source>
</evidence>
<dbReference type="InterPro" id="IPR004480">
    <property type="entry name" value="Monothiol_GRX-rel"/>
</dbReference>
<dbReference type="Proteomes" id="UP001497392">
    <property type="component" value="Unassembled WGS sequence"/>
</dbReference>
<dbReference type="PANTHER" id="PTHR10293">
    <property type="entry name" value="GLUTAREDOXIN FAMILY MEMBER"/>
    <property type="match status" value="1"/>
</dbReference>
<dbReference type="InterPro" id="IPR002109">
    <property type="entry name" value="Glutaredoxin"/>
</dbReference>
<keyword evidence="2" id="KW-0479">Metal-binding</keyword>
<organism evidence="6 7">
    <name type="scientific">Coccomyxa viridis</name>
    <dbReference type="NCBI Taxonomy" id="1274662"/>
    <lineage>
        <taxon>Eukaryota</taxon>
        <taxon>Viridiplantae</taxon>
        <taxon>Chlorophyta</taxon>
        <taxon>core chlorophytes</taxon>
        <taxon>Trebouxiophyceae</taxon>
        <taxon>Trebouxiophyceae incertae sedis</taxon>
        <taxon>Coccomyxaceae</taxon>
        <taxon>Coccomyxa</taxon>
    </lineage>
</organism>
<reference evidence="6 7" key="1">
    <citation type="submission" date="2024-06" db="EMBL/GenBank/DDBJ databases">
        <authorList>
            <person name="Kraege A."/>
            <person name="Thomma B."/>
        </authorList>
    </citation>
    <scope>NUCLEOTIDE SEQUENCE [LARGE SCALE GENOMIC DNA]</scope>
</reference>
<protein>
    <submittedName>
        <fullName evidence="6">G12080 protein</fullName>
    </submittedName>
</protein>
<evidence type="ECO:0000313" key="6">
    <source>
        <dbReference type="EMBL" id="CAL5228869.1"/>
    </source>
</evidence>
<dbReference type="NCBIfam" id="TIGR00365">
    <property type="entry name" value="Grx4 family monothiol glutaredoxin"/>
    <property type="match status" value="1"/>
</dbReference>
<dbReference type="InterPro" id="IPR033658">
    <property type="entry name" value="GRX_PICOT-like"/>
</dbReference>
<dbReference type="PANTHER" id="PTHR10293:SF73">
    <property type="entry name" value="GLUTAREDOXIN-3"/>
    <property type="match status" value="1"/>
</dbReference>
<dbReference type="CDD" id="cd03028">
    <property type="entry name" value="GRX_PICOT_like"/>
    <property type="match status" value="1"/>
</dbReference>
<evidence type="ECO:0000256" key="2">
    <source>
        <dbReference type="ARBA" id="ARBA00022723"/>
    </source>
</evidence>
<evidence type="ECO:0000313" key="7">
    <source>
        <dbReference type="Proteomes" id="UP001497392"/>
    </source>
</evidence>
<comment type="caution">
    <text evidence="6">The sequence shown here is derived from an EMBL/GenBank/DDBJ whole genome shotgun (WGS) entry which is preliminary data.</text>
</comment>
<dbReference type="EMBL" id="CAXHTA020000019">
    <property type="protein sequence ID" value="CAL5228869.1"/>
    <property type="molecule type" value="Genomic_DNA"/>
</dbReference>
<dbReference type="Pfam" id="PF00085">
    <property type="entry name" value="Thioredoxin"/>
    <property type="match status" value="1"/>
</dbReference>
<gene>
    <name evidence="6" type="primary">g12080</name>
    <name evidence="6" type="ORF">VP750_LOCUS10775</name>
</gene>
<proteinExistence type="inferred from homology"/>
<accession>A0ABP1G9G8</accession>
<dbReference type="Pfam" id="PF00462">
    <property type="entry name" value="Glutaredoxin"/>
    <property type="match status" value="1"/>
</dbReference>
<sequence>MTSNVRNVSTQQDFDKAVSTSDTAAVYFWAHWCQPCKQLDEVFAELAKDSQQAAFLRVEAEEVPDVTDRYGVTVVPYFLIVKDGRVIDKVEGADAAAVTRMVQRHCAQSRDASSKAGSIAPPQAYSNGSALHSSAAPSGQSLEEKVKQLISREPIMLFMKGTPEAPRCGFSRKVVDALQGTGEKFGTFDILTDEAVRQGIKEVSNWPTFPQVYVSGELLGGCDIIMELQQAGELKENIDEMCART</sequence>
<dbReference type="SUPFAM" id="SSF52833">
    <property type="entry name" value="Thioredoxin-like"/>
    <property type="match status" value="2"/>
</dbReference>
<dbReference type="PROSITE" id="PS51352">
    <property type="entry name" value="THIOREDOXIN_2"/>
    <property type="match status" value="1"/>
</dbReference>
<comment type="similarity">
    <text evidence="1">Belongs to the glutaredoxin family. CGFS subfamily.</text>
</comment>
<keyword evidence="7" id="KW-1185">Reference proteome</keyword>
<name>A0ABP1G9G8_9CHLO</name>
<keyword evidence="4" id="KW-0411">Iron-sulfur</keyword>
<dbReference type="InterPro" id="IPR013766">
    <property type="entry name" value="Thioredoxin_domain"/>
</dbReference>
<dbReference type="CDD" id="cd02984">
    <property type="entry name" value="TRX_PICOT"/>
    <property type="match status" value="1"/>
</dbReference>
<dbReference type="PROSITE" id="PS51354">
    <property type="entry name" value="GLUTAREDOXIN_2"/>
    <property type="match status" value="1"/>
</dbReference>